<dbReference type="PANTHER" id="PTHR45916">
    <property type="entry name" value="STRUCTURAL MAINTENANCE OF CHROMOSOMES PROTEIN 5"/>
    <property type="match status" value="1"/>
</dbReference>
<feature type="coiled-coil region" evidence="4">
    <location>
        <begin position="249"/>
        <end position="364"/>
    </location>
</feature>
<accession>A0A9K3CQQ1</accession>
<keyword evidence="6" id="KW-1133">Transmembrane helix</keyword>
<dbReference type="AlphaFoldDB" id="A0A9K3CQQ1"/>
<dbReference type="GO" id="GO:0000724">
    <property type="term" value="P:double-strand break repair via homologous recombination"/>
    <property type="evidence" value="ECO:0007669"/>
    <property type="project" value="TreeGrafter"/>
</dbReference>
<evidence type="ECO:0000259" key="7">
    <source>
        <dbReference type="Pfam" id="PF13476"/>
    </source>
</evidence>
<name>A0A9K3CQQ1_9EUKA</name>
<dbReference type="GO" id="GO:0005634">
    <property type="term" value="C:nucleus"/>
    <property type="evidence" value="ECO:0007669"/>
    <property type="project" value="TreeGrafter"/>
</dbReference>
<evidence type="ECO:0000256" key="1">
    <source>
        <dbReference type="ARBA" id="ARBA00010171"/>
    </source>
</evidence>
<feature type="region of interest" description="Disordered" evidence="5">
    <location>
        <begin position="1"/>
        <end position="22"/>
    </location>
</feature>
<organism evidence="8 9">
    <name type="scientific">Kipferlia bialata</name>
    <dbReference type="NCBI Taxonomy" id="797122"/>
    <lineage>
        <taxon>Eukaryota</taxon>
        <taxon>Metamonada</taxon>
        <taxon>Carpediemonas-like organisms</taxon>
        <taxon>Kipferlia</taxon>
    </lineage>
</organism>
<keyword evidence="6" id="KW-0472">Membrane</keyword>
<keyword evidence="9" id="KW-1185">Reference proteome</keyword>
<dbReference type="PANTHER" id="PTHR45916:SF1">
    <property type="entry name" value="STRUCTURAL MAINTENANCE OF CHROMOSOMES PROTEIN 5"/>
    <property type="match status" value="1"/>
</dbReference>
<keyword evidence="3 4" id="KW-0175">Coiled coil</keyword>
<dbReference type="InterPro" id="IPR027417">
    <property type="entry name" value="P-loop_NTPase"/>
</dbReference>
<comment type="caution">
    <text evidence="8">The sequence shown here is derived from an EMBL/GenBank/DDBJ whole genome shotgun (WGS) entry which is preliminary data.</text>
</comment>
<dbReference type="GO" id="GO:0030915">
    <property type="term" value="C:Smc5-Smc6 complex"/>
    <property type="evidence" value="ECO:0007669"/>
    <property type="project" value="TreeGrafter"/>
</dbReference>
<evidence type="ECO:0000256" key="3">
    <source>
        <dbReference type="ARBA" id="ARBA00023054"/>
    </source>
</evidence>
<gene>
    <name evidence="8" type="ORF">KIPB_001543</name>
</gene>
<dbReference type="OrthoDB" id="10072614at2759"/>
<dbReference type="GO" id="GO:0016887">
    <property type="term" value="F:ATP hydrolysis activity"/>
    <property type="evidence" value="ECO:0007669"/>
    <property type="project" value="InterPro"/>
</dbReference>
<evidence type="ECO:0000256" key="2">
    <source>
        <dbReference type="ARBA" id="ARBA00018687"/>
    </source>
</evidence>
<feature type="compositionally biased region" description="Basic and acidic residues" evidence="5">
    <location>
        <begin position="1"/>
        <end position="12"/>
    </location>
</feature>
<dbReference type="Gene3D" id="3.40.50.300">
    <property type="entry name" value="P-loop containing nucleotide triphosphate hydrolases"/>
    <property type="match status" value="1"/>
</dbReference>
<dbReference type="Pfam" id="PF13476">
    <property type="entry name" value="AAA_23"/>
    <property type="match status" value="1"/>
</dbReference>
<dbReference type="Proteomes" id="UP000265618">
    <property type="component" value="Unassembled WGS sequence"/>
</dbReference>
<comment type="similarity">
    <text evidence="1">Belongs to the SMC family. SMC5 subfamily.</text>
</comment>
<dbReference type="GO" id="GO:0003697">
    <property type="term" value="F:single-stranded DNA binding"/>
    <property type="evidence" value="ECO:0007669"/>
    <property type="project" value="TreeGrafter"/>
</dbReference>
<feature type="domain" description="Rad50/SbcC-type AAA" evidence="7">
    <location>
        <begin position="45"/>
        <end position="301"/>
    </location>
</feature>
<proteinExistence type="inferred from homology"/>
<dbReference type="SUPFAM" id="SSF52540">
    <property type="entry name" value="P-loop containing nucleoside triphosphate hydrolases"/>
    <property type="match status" value="1"/>
</dbReference>
<evidence type="ECO:0000313" key="8">
    <source>
        <dbReference type="EMBL" id="GIQ80705.1"/>
    </source>
</evidence>
<evidence type="ECO:0000256" key="4">
    <source>
        <dbReference type="SAM" id="Coils"/>
    </source>
</evidence>
<evidence type="ECO:0000256" key="5">
    <source>
        <dbReference type="SAM" id="MobiDB-lite"/>
    </source>
</evidence>
<feature type="transmembrane region" description="Helical" evidence="6">
    <location>
        <begin position="634"/>
        <end position="654"/>
    </location>
</feature>
<dbReference type="EMBL" id="BDIP01000224">
    <property type="protein sequence ID" value="GIQ80705.1"/>
    <property type="molecule type" value="Genomic_DNA"/>
</dbReference>
<evidence type="ECO:0000256" key="6">
    <source>
        <dbReference type="SAM" id="Phobius"/>
    </source>
</evidence>
<protein>
    <recommendedName>
        <fullName evidence="2">Structural maintenance of chromosomes protein 5</fullName>
    </recommendedName>
</protein>
<reference evidence="8 9" key="1">
    <citation type="journal article" date="2018" name="PLoS ONE">
        <title>The draft genome of Kipferlia bialata reveals reductive genome evolution in fornicate parasites.</title>
        <authorList>
            <person name="Tanifuji G."/>
            <person name="Takabayashi S."/>
            <person name="Kume K."/>
            <person name="Takagi M."/>
            <person name="Nakayama T."/>
            <person name="Kamikawa R."/>
            <person name="Inagaki Y."/>
            <person name="Hashimoto T."/>
        </authorList>
    </citation>
    <scope>NUCLEOTIDE SEQUENCE [LARGE SCALE GENOMIC DNA]</scope>
    <source>
        <strain evidence="8">NY0173</strain>
    </source>
</reference>
<keyword evidence="6" id="KW-0812">Transmembrane</keyword>
<dbReference type="InterPro" id="IPR038729">
    <property type="entry name" value="Rad50/SbcC_AAA"/>
</dbReference>
<evidence type="ECO:0000313" key="9">
    <source>
        <dbReference type="Proteomes" id="UP000265618"/>
    </source>
</evidence>
<sequence length="769" mass="86989">MSDTDRFTREEQGQEGGVFPDPLTNDADYLRQRYGHVYHPGHIMRIKVHNVMGLADLEINCHPYVNYFTGPNGTGKSTLMTSILVAFGDRREKKGMASIIRGIKKEAWIEVDVVVKRQPEGVVGPIVSTFRRVITRKTTKGPQTAASLKTQYHVLSSRGKMRQTSGVEDQLIGHDGSWTQEYDPATGTYRGCRWIPIKQEPLFRQFREQLRIQITNPFAIMEQDGAQQLATMKDPDRLSHLLDSADPQLKARLKDMQKEQERVNQMRAEVCSHKAEAEAQHKKLVMMQAIKERLASRDNNIEKMQRLSRATSWLNVISASKSEADAEAKAEAVRANRQEAHDLLADAKHEYQTIQGELREMRDRHVQSETMVDSTMGDVADTVRTIRDGAMTIVKDRRMIERMEADAEEAREARRRRREKRVQEQKAAKRDIITLEDKLSRAKRDLAEAGEQRKALGPGPDRAEISHLKNQLANANKQYSQERHRVERSGFNIPLFLRNHPDKGSRLEQQYSQLQRATSNNHLEGPIYGPLAAYMFRARAPDTQGRGRRDQGGLTQDLVDAAFYSVAWPSRGVIVDAYGPDQQKLSGQKWVRSSMSLHGLCSDLGRAPTQREANERAYQALPRPVEMADAEETFWSSVLVCGGILAFLGLIFFFSEMARNQVVQSYFSKVLVGTPIGSKVLVCEGLSNKSFIVGRVGHELAAMGRQDISLHTFDFDRKHFRTYGDVRATRDIECLESALHYEGLPEVGIFVGPLSSVYNTHSLLHSPSP</sequence>
<feature type="coiled-coil region" evidence="4">
    <location>
        <begin position="393"/>
        <end position="489"/>
    </location>
</feature>